<dbReference type="InterPro" id="IPR036890">
    <property type="entry name" value="HATPase_C_sf"/>
</dbReference>
<evidence type="ECO:0000313" key="3">
    <source>
        <dbReference type="Proteomes" id="UP000242219"/>
    </source>
</evidence>
<dbReference type="EMBL" id="MJUW02000054">
    <property type="protein sequence ID" value="OQD46178.1"/>
    <property type="molecule type" value="Genomic_DNA"/>
</dbReference>
<keyword evidence="3" id="KW-1185">Reference proteome</keyword>
<dbReference type="InterPro" id="IPR036513">
    <property type="entry name" value="STAS_dom_sf"/>
</dbReference>
<dbReference type="SUPFAM" id="SSF52091">
    <property type="entry name" value="SpoIIaa-like"/>
    <property type="match status" value="1"/>
</dbReference>
<dbReference type="Proteomes" id="UP000242219">
    <property type="component" value="Unassembled WGS sequence"/>
</dbReference>
<gene>
    <name evidence="2" type="ORF">BIY37_04570</name>
</gene>
<accession>A0A1V6M197</accession>
<feature type="domain" description="Histidine kinase/HSP90-like ATPase" evidence="1">
    <location>
        <begin position="135"/>
        <end position="236"/>
    </location>
</feature>
<dbReference type="Gene3D" id="3.30.565.10">
    <property type="entry name" value="Histidine kinase-like ATPase, C-terminal domain"/>
    <property type="match status" value="1"/>
</dbReference>
<name>A0A1V6M197_9BACT</name>
<dbReference type="AlphaFoldDB" id="A0A1V6M197"/>
<dbReference type="InterPro" id="IPR003594">
    <property type="entry name" value="HATPase_dom"/>
</dbReference>
<reference evidence="2 3" key="1">
    <citation type="journal article" date="2016" name="Genome Announc.">
        <title>Draft Genome Sequence of the Anaerobic Ammonium-Oxidizing Bacterium 'Candidatus Brocadia sp. 40'.</title>
        <authorList>
            <person name="Ali M."/>
            <person name="Haroon M.F."/>
            <person name="Narita Y."/>
            <person name="Zhang L."/>
            <person name="Rangel Shaw D."/>
            <person name="Okabe S."/>
            <person name="Saikaly P.E."/>
        </authorList>
    </citation>
    <scope>NUCLEOTIDE SEQUENCE [LARGE SCALE GENOMIC DNA]</scope>
    <source>
        <strain evidence="2 3">40</strain>
    </source>
</reference>
<protein>
    <recommendedName>
        <fullName evidence="1">Histidine kinase/HSP90-like ATPase domain-containing protein</fullName>
    </recommendedName>
</protein>
<comment type="caution">
    <text evidence="2">The sequence shown here is derived from an EMBL/GenBank/DDBJ whole genome shotgun (WGS) entry which is preliminary data.</text>
</comment>
<dbReference type="SUPFAM" id="SSF55874">
    <property type="entry name" value="ATPase domain of HSP90 chaperone/DNA topoisomerase II/histidine kinase"/>
    <property type="match status" value="1"/>
</dbReference>
<evidence type="ECO:0000259" key="1">
    <source>
        <dbReference type="Pfam" id="PF02518"/>
    </source>
</evidence>
<evidence type="ECO:0000313" key="2">
    <source>
        <dbReference type="EMBL" id="OQD46178.1"/>
    </source>
</evidence>
<sequence length="270" mass="30743">MLQAIYGGLQEIDLQDVTFIDPYGMVGLLETGELLKSIGIQKTLYLPKSEDVIKYLERMNFFRFINNYFTLVPPRPPISERYLRSPHSDVLLEITPIEKSDDIHFIVGKVKDRAHAILEKHLHYDERAINGFIVALSETCQNIIEHSENKGFVGIQKYHFQNLNKNVVKIAVMDLGIGFRMSLSERFSLENDIEAIEKALLHGVSRHAEKGRGHGLAAVRRFVNQWNGKLSIRSGTAKLSIIPAWARGREKILHLPHFPGTQINILLPEV</sequence>
<proteinExistence type="predicted"/>
<dbReference type="Pfam" id="PF02518">
    <property type="entry name" value="HATPase_c"/>
    <property type="match status" value="1"/>
</dbReference>
<organism evidence="2 3">
    <name type="scientific">Candidatus Brocadia sapporoensis</name>
    <dbReference type="NCBI Taxonomy" id="392547"/>
    <lineage>
        <taxon>Bacteria</taxon>
        <taxon>Pseudomonadati</taxon>
        <taxon>Planctomycetota</taxon>
        <taxon>Candidatus Brocadiia</taxon>
        <taxon>Candidatus Brocadiales</taxon>
        <taxon>Candidatus Brocadiaceae</taxon>
        <taxon>Candidatus Brocadia</taxon>
    </lineage>
</organism>